<comment type="caution">
    <text evidence="4">The sequence shown here is derived from an EMBL/GenBank/DDBJ whole genome shotgun (WGS) entry which is preliminary data.</text>
</comment>
<protein>
    <submittedName>
        <fullName evidence="4">Neuferricin-like</fullName>
    </submittedName>
</protein>
<dbReference type="Proteomes" id="UP000241890">
    <property type="component" value="Unassembled WGS sequence"/>
</dbReference>
<dbReference type="PANTHER" id="PTHR10281:SF4">
    <property type="entry name" value="NEUFERRICIN"/>
    <property type="match status" value="1"/>
</dbReference>
<feature type="domain" description="Cytochrome b5 heme-binding" evidence="3">
    <location>
        <begin position="64"/>
        <end position="160"/>
    </location>
</feature>
<dbReference type="Gene3D" id="3.10.120.10">
    <property type="entry name" value="Cytochrome b5-like heme/steroid binding domain"/>
    <property type="match status" value="1"/>
</dbReference>
<sequence>MAKEESSAAEAVPAAAAAAAATATQSAAANAESRRLWSALIAYIVGGLALAMVVAMFETSEHMFSEEELAKFDGVATPGKRYLAVLGEVFDVSSGEYYTGSGGYGYFVGKDASRSFATGEFSGPARDDILDLNAGDVQGIVQWRDFYRSHKDYSFKGKLVGRFYDPMGQPTLEIEKIQAIIADEEEAAAARAASKLQYPLCNSRWTQAEGYEVWCTNSLQTNFEAKRLVPRLIFDPTTHKERCGCVELDEAVQDTNKFKTYDKCNAKAQRCKFSKK</sequence>
<dbReference type="AlphaFoldDB" id="A0A2R5GSM6"/>
<dbReference type="GO" id="GO:0012505">
    <property type="term" value="C:endomembrane system"/>
    <property type="evidence" value="ECO:0007669"/>
    <property type="project" value="TreeGrafter"/>
</dbReference>
<dbReference type="PANTHER" id="PTHR10281">
    <property type="entry name" value="MEMBRANE-ASSOCIATED PROGESTERONE RECEPTOR COMPONENT-RELATED"/>
    <property type="match status" value="1"/>
</dbReference>
<dbReference type="SMART" id="SM01117">
    <property type="entry name" value="Cyt-b5"/>
    <property type="match status" value="1"/>
</dbReference>
<gene>
    <name evidence="4" type="ORF">FCC1311_071052</name>
</gene>
<name>A0A2R5GSM6_9STRA</name>
<dbReference type="EMBL" id="BEYU01000084">
    <property type="protein sequence ID" value="GBG30884.1"/>
    <property type="molecule type" value="Genomic_DNA"/>
</dbReference>
<dbReference type="OrthoDB" id="547796at2759"/>
<dbReference type="Pfam" id="PF00173">
    <property type="entry name" value="Cyt-b5"/>
    <property type="match status" value="1"/>
</dbReference>
<evidence type="ECO:0000313" key="5">
    <source>
        <dbReference type="Proteomes" id="UP000241890"/>
    </source>
</evidence>
<evidence type="ECO:0000256" key="1">
    <source>
        <dbReference type="ARBA" id="ARBA00038357"/>
    </source>
</evidence>
<dbReference type="GO" id="GO:0016020">
    <property type="term" value="C:membrane"/>
    <property type="evidence" value="ECO:0007669"/>
    <property type="project" value="TreeGrafter"/>
</dbReference>
<feature type="transmembrane region" description="Helical" evidence="2">
    <location>
        <begin position="36"/>
        <end position="57"/>
    </location>
</feature>
<reference evidence="4 5" key="1">
    <citation type="submission" date="2017-12" db="EMBL/GenBank/DDBJ databases">
        <title>Sequencing, de novo assembly and annotation of complete genome of a new Thraustochytrid species, strain FCC1311.</title>
        <authorList>
            <person name="Sedici K."/>
            <person name="Godart F."/>
            <person name="Aiese Cigliano R."/>
            <person name="Sanseverino W."/>
            <person name="Barakat M."/>
            <person name="Ortet P."/>
            <person name="Marechal E."/>
            <person name="Cagnac O."/>
            <person name="Amato A."/>
        </authorList>
    </citation>
    <scope>NUCLEOTIDE SEQUENCE [LARGE SCALE GENOMIC DNA]</scope>
</reference>
<organism evidence="4 5">
    <name type="scientific">Hondaea fermentalgiana</name>
    <dbReference type="NCBI Taxonomy" id="2315210"/>
    <lineage>
        <taxon>Eukaryota</taxon>
        <taxon>Sar</taxon>
        <taxon>Stramenopiles</taxon>
        <taxon>Bigyra</taxon>
        <taxon>Labyrinthulomycetes</taxon>
        <taxon>Thraustochytrida</taxon>
        <taxon>Thraustochytriidae</taxon>
        <taxon>Hondaea</taxon>
    </lineage>
</organism>
<comment type="similarity">
    <text evidence="1">Belongs to the cytochrome b5 family. MAPR subfamily.</text>
</comment>
<proteinExistence type="inferred from homology"/>
<dbReference type="InParanoid" id="A0A2R5GSM6"/>
<evidence type="ECO:0000313" key="4">
    <source>
        <dbReference type="EMBL" id="GBG30884.1"/>
    </source>
</evidence>
<keyword evidence="2" id="KW-1133">Transmembrane helix</keyword>
<dbReference type="SUPFAM" id="SSF55856">
    <property type="entry name" value="Cytochrome b5-like heme/steroid binding domain"/>
    <property type="match status" value="1"/>
</dbReference>
<dbReference type="InterPro" id="IPR036400">
    <property type="entry name" value="Cyt_B5-like_heme/steroid_sf"/>
</dbReference>
<keyword evidence="2" id="KW-0812">Transmembrane</keyword>
<accession>A0A2R5GSM6</accession>
<keyword evidence="2" id="KW-0472">Membrane</keyword>
<dbReference type="InterPro" id="IPR050577">
    <property type="entry name" value="MAPR/NEUFC/NENF-like"/>
</dbReference>
<dbReference type="InterPro" id="IPR001199">
    <property type="entry name" value="Cyt_B5-like_heme/steroid-bd"/>
</dbReference>
<evidence type="ECO:0000256" key="2">
    <source>
        <dbReference type="SAM" id="Phobius"/>
    </source>
</evidence>
<keyword evidence="5" id="KW-1185">Reference proteome</keyword>
<evidence type="ECO:0000259" key="3">
    <source>
        <dbReference type="SMART" id="SM01117"/>
    </source>
</evidence>